<reference evidence="2 3" key="1">
    <citation type="submission" date="2019-05" db="EMBL/GenBank/DDBJ databases">
        <title>Another draft genome of Portunus trituberculatus and its Hox gene families provides insights of decapod evolution.</title>
        <authorList>
            <person name="Jeong J.-H."/>
            <person name="Song I."/>
            <person name="Kim S."/>
            <person name="Choi T."/>
            <person name="Kim D."/>
            <person name="Ryu S."/>
            <person name="Kim W."/>
        </authorList>
    </citation>
    <scope>NUCLEOTIDE SEQUENCE [LARGE SCALE GENOMIC DNA]</scope>
    <source>
        <tissue evidence="2">Muscle</tissue>
    </source>
</reference>
<dbReference type="Proteomes" id="UP000324222">
    <property type="component" value="Unassembled WGS sequence"/>
</dbReference>
<organism evidence="2 3">
    <name type="scientific">Portunus trituberculatus</name>
    <name type="common">Swimming crab</name>
    <name type="synonym">Neptunus trituberculatus</name>
    <dbReference type="NCBI Taxonomy" id="210409"/>
    <lineage>
        <taxon>Eukaryota</taxon>
        <taxon>Metazoa</taxon>
        <taxon>Ecdysozoa</taxon>
        <taxon>Arthropoda</taxon>
        <taxon>Crustacea</taxon>
        <taxon>Multicrustacea</taxon>
        <taxon>Malacostraca</taxon>
        <taxon>Eumalacostraca</taxon>
        <taxon>Eucarida</taxon>
        <taxon>Decapoda</taxon>
        <taxon>Pleocyemata</taxon>
        <taxon>Brachyura</taxon>
        <taxon>Eubrachyura</taxon>
        <taxon>Portunoidea</taxon>
        <taxon>Portunidae</taxon>
        <taxon>Portuninae</taxon>
        <taxon>Portunus</taxon>
    </lineage>
</organism>
<comment type="caution">
    <text evidence="2">The sequence shown here is derived from an EMBL/GenBank/DDBJ whole genome shotgun (WGS) entry which is preliminary data.</text>
</comment>
<evidence type="ECO:0000313" key="3">
    <source>
        <dbReference type="Proteomes" id="UP000324222"/>
    </source>
</evidence>
<keyword evidence="3" id="KW-1185">Reference proteome</keyword>
<gene>
    <name evidence="2" type="ORF">E2C01_008412</name>
</gene>
<dbReference type="AlphaFoldDB" id="A0A5B7D5E4"/>
<feature type="region of interest" description="Disordered" evidence="1">
    <location>
        <begin position="1"/>
        <end position="39"/>
    </location>
</feature>
<accession>A0A5B7D5E4</accession>
<evidence type="ECO:0000256" key="1">
    <source>
        <dbReference type="SAM" id="MobiDB-lite"/>
    </source>
</evidence>
<evidence type="ECO:0000313" key="2">
    <source>
        <dbReference type="EMBL" id="MPC15613.1"/>
    </source>
</evidence>
<feature type="compositionally biased region" description="Polar residues" evidence="1">
    <location>
        <begin position="1"/>
        <end position="14"/>
    </location>
</feature>
<proteinExistence type="predicted"/>
<sequence length="132" mass="14304">MEQLQPSSQLADSTPSPPHLTPTNTHAPSASLPPQNDTLPFFYANMQDFIIVTDNNMPPEESEPSKGRKIRLTCSIPGLSSKDDEDCNGERGSGELTEFCLRFCGSEALIPSSPVITLSAPKLILVSVLVYK</sequence>
<protein>
    <submittedName>
        <fullName evidence="2">Uncharacterized protein</fullName>
    </submittedName>
</protein>
<name>A0A5B7D5E4_PORTR</name>
<feature type="compositionally biased region" description="Polar residues" evidence="1">
    <location>
        <begin position="21"/>
        <end position="38"/>
    </location>
</feature>
<dbReference type="EMBL" id="VSRR010000441">
    <property type="protein sequence ID" value="MPC15613.1"/>
    <property type="molecule type" value="Genomic_DNA"/>
</dbReference>